<keyword evidence="1" id="KW-1133">Transmembrane helix</keyword>
<gene>
    <name evidence="2" type="ORF">LCGC14_0365090</name>
</gene>
<keyword evidence="1" id="KW-0812">Transmembrane</keyword>
<proteinExistence type="predicted"/>
<dbReference type="AlphaFoldDB" id="A0A0F9TPY4"/>
<dbReference type="EMBL" id="LAZR01000286">
    <property type="protein sequence ID" value="KKN77017.1"/>
    <property type="molecule type" value="Genomic_DNA"/>
</dbReference>
<name>A0A0F9TPY4_9ZZZZ</name>
<evidence type="ECO:0000256" key="1">
    <source>
        <dbReference type="SAM" id="Phobius"/>
    </source>
</evidence>
<evidence type="ECO:0000313" key="2">
    <source>
        <dbReference type="EMBL" id="KKN77017.1"/>
    </source>
</evidence>
<reference evidence="2" key="1">
    <citation type="journal article" date="2015" name="Nature">
        <title>Complex archaea that bridge the gap between prokaryotes and eukaryotes.</title>
        <authorList>
            <person name="Spang A."/>
            <person name="Saw J.H."/>
            <person name="Jorgensen S.L."/>
            <person name="Zaremba-Niedzwiedzka K."/>
            <person name="Martijn J."/>
            <person name="Lind A.E."/>
            <person name="van Eijk R."/>
            <person name="Schleper C."/>
            <person name="Guy L."/>
            <person name="Ettema T.J."/>
        </authorList>
    </citation>
    <scope>NUCLEOTIDE SEQUENCE</scope>
</reference>
<protein>
    <submittedName>
        <fullName evidence="2">Uncharacterized protein</fullName>
    </submittedName>
</protein>
<sequence>MKKIWILGWIISVVLMLISIKEQDTFSFIFSLVFVWVFWYLFIRR</sequence>
<keyword evidence="1" id="KW-0472">Membrane</keyword>
<accession>A0A0F9TPY4</accession>
<comment type="caution">
    <text evidence="2">The sequence shown here is derived from an EMBL/GenBank/DDBJ whole genome shotgun (WGS) entry which is preliminary data.</text>
</comment>
<feature type="transmembrane region" description="Helical" evidence="1">
    <location>
        <begin position="26"/>
        <end position="43"/>
    </location>
</feature>
<organism evidence="2">
    <name type="scientific">marine sediment metagenome</name>
    <dbReference type="NCBI Taxonomy" id="412755"/>
    <lineage>
        <taxon>unclassified sequences</taxon>
        <taxon>metagenomes</taxon>
        <taxon>ecological metagenomes</taxon>
    </lineage>
</organism>